<evidence type="ECO:0000313" key="2">
    <source>
        <dbReference type="EMBL" id="QED30082.1"/>
    </source>
</evidence>
<dbReference type="EMBL" id="CP042467">
    <property type="protein sequence ID" value="QED30082.1"/>
    <property type="molecule type" value="Genomic_DNA"/>
</dbReference>
<feature type="transmembrane region" description="Helical" evidence="1">
    <location>
        <begin position="88"/>
        <end position="108"/>
    </location>
</feature>
<reference evidence="2 3" key="1">
    <citation type="submission" date="2019-08" db="EMBL/GenBank/DDBJ databases">
        <authorList>
            <person name="Liang Q."/>
        </authorList>
    </citation>
    <scope>NUCLEOTIDE SEQUENCE [LARGE SCALE GENOMIC DNA]</scope>
    <source>
        <strain evidence="2 3">V1718</strain>
    </source>
</reference>
<keyword evidence="3" id="KW-1185">Reference proteome</keyword>
<accession>A0A5B8XVZ5</accession>
<keyword evidence="1" id="KW-1133">Transmembrane helix</keyword>
<evidence type="ECO:0000313" key="3">
    <source>
        <dbReference type="Proteomes" id="UP000321595"/>
    </source>
</evidence>
<gene>
    <name evidence="2" type="ORF">FRD01_23165</name>
</gene>
<name>A0A5B8XVZ5_9DELT</name>
<feature type="transmembrane region" description="Helical" evidence="1">
    <location>
        <begin position="57"/>
        <end position="76"/>
    </location>
</feature>
<organism evidence="2 3">
    <name type="scientific">Microvenator marinus</name>
    <dbReference type="NCBI Taxonomy" id="2600177"/>
    <lineage>
        <taxon>Bacteria</taxon>
        <taxon>Deltaproteobacteria</taxon>
        <taxon>Bradymonadales</taxon>
        <taxon>Microvenatoraceae</taxon>
        <taxon>Microvenator</taxon>
    </lineage>
</organism>
<evidence type="ECO:0000256" key="1">
    <source>
        <dbReference type="SAM" id="Phobius"/>
    </source>
</evidence>
<keyword evidence="1" id="KW-0472">Membrane</keyword>
<sequence length="169" mass="18922">MPEFFSYSIQDFIPFNADAYVEIFVSQFEDYFPLHVASIAAALFAVYALRGNKGRRLASALMVCVLVGFVGWDFFGGRYSVLNWAASYFVWAFYGLGVLSGVSIAAPPKLRSHERLRKVSFEAGPPIWPGGGEENMNLWFKEFKKSNAVIYMVKVCKLDGGIHESNVSH</sequence>
<dbReference type="OrthoDB" id="581693at2"/>
<dbReference type="AlphaFoldDB" id="A0A5B8XVZ5"/>
<protein>
    <submittedName>
        <fullName evidence="2">Uncharacterized protein</fullName>
    </submittedName>
</protein>
<keyword evidence="1" id="KW-0812">Transmembrane</keyword>
<dbReference type="KEGG" id="bbae:FRD01_23165"/>
<proteinExistence type="predicted"/>
<dbReference type="Proteomes" id="UP000321595">
    <property type="component" value="Chromosome"/>
</dbReference>
<feature type="transmembrane region" description="Helical" evidence="1">
    <location>
        <begin position="31"/>
        <end position="50"/>
    </location>
</feature>
<dbReference type="RefSeq" id="WP_146963454.1">
    <property type="nucleotide sequence ID" value="NZ_CP042467.1"/>
</dbReference>